<dbReference type="EMBL" id="BMSA01000041">
    <property type="protein sequence ID" value="GGT92810.1"/>
    <property type="molecule type" value="Genomic_DNA"/>
</dbReference>
<dbReference type="AlphaFoldDB" id="A0A918M194"/>
<reference evidence="1" key="2">
    <citation type="submission" date="2020-09" db="EMBL/GenBank/DDBJ databases">
        <authorList>
            <person name="Sun Q."/>
            <person name="Ohkuma M."/>
        </authorList>
    </citation>
    <scope>NUCLEOTIDE SEQUENCE</scope>
    <source>
        <strain evidence="1">JCM 4125</strain>
    </source>
</reference>
<keyword evidence="2" id="KW-1185">Reference proteome</keyword>
<gene>
    <name evidence="1" type="ORF">GCM10010226_83460</name>
</gene>
<organism evidence="1 2">
    <name type="scientific">Streptomyces phaeofaciens</name>
    <dbReference type="NCBI Taxonomy" id="68254"/>
    <lineage>
        <taxon>Bacteria</taxon>
        <taxon>Bacillati</taxon>
        <taxon>Actinomycetota</taxon>
        <taxon>Actinomycetes</taxon>
        <taxon>Kitasatosporales</taxon>
        <taxon>Streptomycetaceae</taxon>
        <taxon>Streptomyces</taxon>
    </lineage>
</organism>
<proteinExistence type="predicted"/>
<sequence length="275" mass="30494">MTPDSTPDDFPFIVPFIVPGRCTGDLPRLAHATSDGIHLQDRRAEHRPLKPVVVTRSMERNSRNPGDLVQALLIRTVVHGWTPAVKDWPTPTPAERDSVVDHAAKAFMLCRSERWREAVSTALVGSWCDPLWQTGQLPHSALGALRAEARSVHRQLVPVWRRRTRAGRVLSLDADLGGLSLHDLVAADVDLLAHTQGGVFADERLNAVLRGLDPAERTVVFAYAESEGTTWTEAATYAGAVEPKSFGERVRRKVKRLVAEQRRRAEQRHPGPPMS</sequence>
<evidence type="ECO:0000313" key="2">
    <source>
        <dbReference type="Proteomes" id="UP000646776"/>
    </source>
</evidence>
<accession>A0A918M194</accession>
<name>A0A918M194_9ACTN</name>
<reference evidence="1" key="1">
    <citation type="journal article" date="2014" name="Int. J. Syst. Evol. Microbiol.">
        <title>Complete genome sequence of Corynebacterium casei LMG S-19264T (=DSM 44701T), isolated from a smear-ripened cheese.</title>
        <authorList>
            <consortium name="US DOE Joint Genome Institute (JGI-PGF)"/>
            <person name="Walter F."/>
            <person name="Albersmeier A."/>
            <person name="Kalinowski J."/>
            <person name="Ruckert C."/>
        </authorList>
    </citation>
    <scope>NUCLEOTIDE SEQUENCE</scope>
    <source>
        <strain evidence="1">JCM 4125</strain>
    </source>
</reference>
<comment type="caution">
    <text evidence="1">The sequence shown here is derived from an EMBL/GenBank/DDBJ whole genome shotgun (WGS) entry which is preliminary data.</text>
</comment>
<dbReference type="Proteomes" id="UP000646776">
    <property type="component" value="Unassembled WGS sequence"/>
</dbReference>
<evidence type="ECO:0000313" key="1">
    <source>
        <dbReference type="EMBL" id="GGT92810.1"/>
    </source>
</evidence>
<dbReference type="RefSeq" id="WP_189717822.1">
    <property type="nucleotide sequence ID" value="NZ_BMSA01000041.1"/>
</dbReference>
<protein>
    <submittedName>
        <fullName evidence="1">Uncharacterized protein</fullName>
    </submittedName>
</protein>